<dbReference type="RefSeq" id="WP_161721982.1">
    <property type="nucleotide sequence ID" value="NZ_JAAAXI010000003.1"/>
</dbReference>
<dbReference type="InterPro" id="IPR010290">
    <property type="entry name" value="TM_effector"/>
</dbReference>
<keyword evidence="3" id="KW-1003">Cell membrane</keyword>
<feature type="transmembrane region" description="Helical" evidence="7">
    <location>
        <begin position="176"/>
        <end position="197"/>
    </location>
</feature>
<feature type="transmembrane region" description="Helical" evidence="7">
    <location>
        <begin position="391"/>
        <end position="408"/>
    </location>
</feature>
<dbReference type="EMBL" id="JAAAXJ010000004">
    <property type="protein sequence ID" value="NBJ24791.1"/>
    <property type="molecule type" value="Genomic_DNA"/>
</dbReference>
<feature type="transmembrane region" description="Helical" evidence="7">
    <location>
        <begin position="265"/>
        <end position="284"/>
    </location>
</feature>
<protein>
    <submittedName>
        <fullName evidence="8">MFS transporter</fullName>
    </submittedName>
</protein>
<evidence type="ECO:0000256" key="6">
    <source>
        <dbReference type="ARBA" id="ARBA00023136"/>
    </source>
</evidence>
<feature type="transmembrane region" description="Helical" evidence="7">
    <location>
        <begin position="229"/>
        <end position="253"/>
    </location>
</feature>
<evidence type="ECO:0000256" key="3">
    <source>
        <dbReference type="ARBA" id="ARBA00022475"/>
    </source>
</evidence>
<sequence length="415" mass="44427">MFATMIRRPKDGLWQNPDFMRLWGAQTLSAIGTRFTREGLPIIAALTLDASATDLGLLVALSQLPGVILSPFVGAWIDRTRRRRVLIMADLMRAAVLMTLPVMAWFDAITIGQVIGVATAVALFSMFFQTADNAYLPTVVEKDQLLEGNAKLATTDALAEIAGPALAGVAIQALTAPFAILFDALSYLWSALLLAFIKRPEPPLVTGEQAPDLWRETRDGMRFVFMHPVLRPVTLCLATLTFFLSVFAPLYVLYAVRDLGIQPGVLGFIVALGGISGLVGARLAAWAGQRFPVRRVLVGALLAYGLVTCFIPLAQGPLWMAAGALCIAQLFGDGLWVAFSTNATVLRQKVTPDALRGRESGTVHLLTGGLGLVAALGAGFAADWIGIRTVLWIGAAGTVCSSLWLLALPRDLDQG</sequence>
<feature type="transmembrane region" description="Helical" evidence="7">
    <location>
        <begin position="98"/>
        <end position="128"/>
    </location>
</feature>
<keyword evidence="2" id="KW-0813">Transport</keyword>
<keyword evidence="9" id="KW-1185">Reference proteome</keyword>
<proteinExistence type="predicted"/>
<dbReference type="PRINTS" id="PR01988">
    <property type="entry name" value="EXPORTERBACE"/>
</dbReference>
<reference evidence="8 9" key="1">
    <citation type="submission" date="2020-01" db="EMBL/GenBank/DDBJ databases">
        <title>Microvirga sp. nov., an arsenate reduction bacterium isolated from Tibet hotspring sediments.</title>
        <authorList>
            <person name="Yuan C.-G."/>
        </authorList>
    </citation>
    <scope>NUCLEOTIDE SEQUENCE [LARGE SCALE GENOMIC DNA]</scope>
    <source>
        <strain evidence="8 9">SYSU G3D203</strain>
    </source>
</reference>
<dbReference type="PANTHER" id="PTHR23513">
    <property type="entry name" value="INTEGRAL MEMBRANE EFFLUX PROTEIN-RELATED"/>
    <property type="match status" value="1"/>
</dbReference>
<comment type="caution">
    <text evidence="8">The sequence shown here is derived from an EMBL/GenBank/DDBJ whole genome shotgun (WGS) entry which is preliminary data.</text>
</comment>
<dbReference type="Proteomes" id="UP000818323">
    <property type="component" value="Unassembled WGS sequence"/>
</dbReference>
<comment type="subcellular location">
    <subcellularLocation>
        <location evidence="1">Cell membrane</location>
        <topology evidence="1">Multi-pass membrane protein</topology>
    </subcellularLocation>
</comment>
<keyword evidence="6 7" id="KW-0472">Membrane</keyword>
<evidence type="ECO:0000256" key="2">
    <source>
        <dbReference type="ARBA" id="ARBA00022448"/>
    </source>
</evidence>
<feature type="transmembrane region" description="Helical" evidence="7">
    <location>
        <begin position="319"/>
        <end position="339"/>
    </location>
</feature>
<dbReference type="Pfam" id="PF05977">
    <property type="entry name" value="MFS_3"/>
    <property type="match status" value="1"/>
</dbReference>
<accession>A0ABW9YYK1</accession>
<gene>
    <name evidence="8" type="ORF">GR303_10545</name>
</gene>
<name>A0ABW9YYK1_9HYPH</name>
<evidence type="ECO:0000256" key="7">
    <source>
        <dbReference type="SAM" id="Phobius"/>
    </source>
</evidence>
<dbReference type="Gene3D" id="1.20.1250.20">
    <property type="entry name" value="MFS general substrate transporter like domains"/>
    <property type="match status" value="2"/>
</dbReference>
<evidence type="ECO:0000256" key="5">
    <source>
        <dbReference type="ARBA" id="ARBA00022989"/>
    </source>
</evidence>
<evidence type="ECO:0000313" key="8">
    <source>
        <dbReference type="EMBL" id="NBJ24791.1"/>
    </source>
</evidence>
<evidence type="ECO:0000256" key="1">
    <source>
        <dbReference type="ARBA" id="ARBA00004651"/>
    </source>
</evidence>
<feature type="transmembrane region" description="Helical" evidence="7">
    <location>
        <begin position="365"/>
        <end position="385"/>
    </location>
</feature>
<dbReference type="CDD" id="cd06173">
    <property type="entry name" value="MFS_MefA_like"/>
    <property type="match status" value="1"/>
</dbReference>
<keyword evidence="5 7" id="KW-1133">Transmembrane helix</keyword>
<keyword evidence="4 7" id="KW-0812">Transmembrane</keyword>
<feature type="transmembrane region" description="Helical" evidence="7">
    <location>
        <begin position="55"/>
        <end position="77"/>
    </location>
</feature>
<dbReference type="InterPro" id="IPR036259">
    <property type="entry name" value="MFS_trans_sf"/>
</dbReference>
<evidence type="ECO:0000313" key="9">
    <source>
        <dbReference type="Proteomes" id="UP000818323"/>
    </source>
</evidence>
<evidence type="ECO:0000256" key="4">
    <source>
        <dbReference type="ARBA" id="ARBA00022692"/>
    </source>
</evidence>
<dbReference type="PANTHER" id="PTHR23513:SF6">
    <property type="entry name" value="MAJOR FACILITATOR SUPERFAMILY ASSOCIATED DOMAIN-CONTAINING PROTEIN"/>
    <property type="match status" value="1"/>
</dbReference>
<feature type="transmembrane region" description="Helical" evidence="7">
    <location>
        <begin position="296"/>
        <end position="313"/>
    </location>
</feature>
<organism evidence="8 9">
    <name type="scientific">Microvirga arsenatis</name>
    <dbReference type="NCBI Taxonomy" id="2692265"/>
    <lineage>
        <taxon>Bacteria</taxon>
        <taxon>Pseudomonadati</taxon>
        <taxon>Pseudomonadota</taxon>
        <taxon>Alphaproteobacteria</taxon>
        <taxon>Hyphomicrobiales</taxon>
        <taxon>Methylobacteriaceae</taxon>
        <taxon>Microvirga</taxon>
    </lineage>
</organism>
<dbReference type="SUPFAM" id="SSF103473">
    <property type="entry name" value="MFS general substrate transporter"/>
    <property type="match status" value="1"/>
</dbReference>
<dbReference type="InterPro" id="IPR022324">
    <property type="entry name" value="Bacilysin_exporter_BacE_put"/>
</dbReference>